<dbReference type="AlphaFoldDB" id="A0A852YPR6"/>
<proteinExistence type="predicted"/>
<dbReference type="RefSeq" id="WP_179567229.1">
    <property type="nucleotide sequence ID" value="NZ_JACBZY010000001.1"/>
</dbReference>
<evidence type="ECO:0000313" key="1">
    <source>
        <dbReference type="EMBL" id="NYG99195.1"/>
    </source>
</evidence>
<organism evidence="1 2">
    <name type="scientific">Schumannella luteola</name>
    <dbReference type="NCBI Taxonomy" id="472059"/>
    <lineage>
        <taxon>Bacteria</taxon>
        <taxon>Bacillati</taxon>
        <taxon>Actinomycetota</taxon>
        <taxon>Actinomycetes</taxon>
        <taxon>Micrococcales</taxon>
        <taxon>Microbacteriaceae</taxon>
        <taxon>Schumannella</taxon>
    </lineage>
</organism>
<comment type="caution">
    <text evidence="1">The sequence shown here is derived from an EMBL/GenBank/DDBJ whole genome shotgun (WGS) entry which is preliminary data.</text>
</comment>
<protein>
    <submittedName>
        <fullName evidence="1">Uncharacterized protein</fullName>
    </submittedName>
</protein>
<keyword evidence="2" id="KW-1185">Reference proteome</keyword>
<sequence length="51" mass="5649">MTIPTTSFQLIFYLALLVPGVVFAGSPVRVFVCEDHARPIARLPLEYSKPS</sequence>
<evidence type="ECO:0000313" key="2">
    <source>
        <dbReference type="Proteomes" id="UP000553888"/>
    </source>
</evidence>
<dbReference type="EMBL" id="JACBZY010000001">
    <property type="protein sequence ID" value="NYG99195.1"/>
    <property type="molecule type" value="Genomic_DNA"/>
</dbReference>
<dbReference type="Proteomes" id="UP000553888">
    <property type="component" value="Unassembled WGS sequence"/>
</dbReference>
<reference evidence="1 2" key="1">
    <citation type="submission" date="2020-07" db="EMBL/GenBank/DDBJ databases">
        <title>Sequencing the genomes of 1000 actinobacteria strains.</title>
        <authorList>
            <person name="Klenk H.-P."/>
        </authorList>
    </citation>
    <scope>NUCLEOTIDE SEQUENCE [LARGE SCALE GENOMIC DNA]</scope>
    <source>
        <strain evidence="1 2">DSM 23141</strain>
    </source>
</reference>
<name>A0A852YPR6_9MICO</name>
<accession>A0A852YPR6</accession>
<gene>
    <name evidence="1" type="ORF">BJ979_001821</name>
</gene>